<dbReference type="Proteomes" id="UP000635387">
    <property type="component" value="Unassembled WGS sequence"/>
</dbReference>
<proteinExistence type="predicted"/>
<feature type="transmembrane region" description="Helical" evidence="8">
    <location>
        <begin position="108"/>
        <end position="128"/>
    </location>
</feature>
<sequence>MRQVRTGYSAHMEILLAGAGVLALCAAVLPNLLHERALSMPLILLLGGLLFGLLPFGHPYGEGVLDPRSHVGAVEVITELGVLVSLVGAGLKSDRLIGWRSWNSTWRLLAITLPLSVGAMALLGWWALALSPAAALLLGAVLSPTDPVLASDVQVPAPHTEDGRGSDNEIRFTLTSEAGLNDGLAMPFVLLALALAGTTTVSPVPWLLTEVLAPLAIAVLVGLACGRLLSWLMFRVRHQRLRLGEYSDGLVVLAIAFLPFALCEWLGGIGFVAVFTAAATIRASERSHEYHGVLHEFGDQLERLFVALALLGLGVALGDGLLDGLKPVEVLVAVAAVVIVRPLFGGLALIGGTTTRPAAKAIAFFGIRGIGSLYYLSYALGHGDFPMADSLWRVTALTVGVSVLVHGLLSGPVMRRLENRGLQNAESPRQTHSED</sequence>
<comment type="caution">
    <text evidence="10">The sequence shown here is derived from an EMBL/GenBank/DDBJ whole genome shotgun (WGS) entry which is preliminary data.</text>
</comment>
<feature type="transmembrane region" description="Helical" evidence="8">
    <location>
        <begin position="215"/>
        <end position="234"/>
    </location>
</feature>
<keyword evidence="5 8" id="KW-1133">Transmembrane helix</keyword>
<evidence type="ECO:0000256" key="2">
    <source>
        <dbReference type="ARBA" id="ARBA00022448"/>
    </source>
</evidence>
<keyword evidence="6" id="KW-0406">Ion transport</keyword>
<dbReference type="InterPro" id="IPR006153">
    <property type="entry name" value="Cation/H_exchanger_TM"/>
</dbReference>
<keyword evidence="11" id="KW-1185">Reference proteome</keyword>
<feature type="transmembrane region" description="Helical" evidence="8">
    <location>
        <begin position="70"/>
        <end position="88"/>
    </location>
</feature>
<feature type="domain" description="Cation/H+ exchanger transmembrane" evidence="9">
    <location>
        <begin position="24"/>
        <end position="415"/>
    </location>
</feature>
<feature type="transmembrane region" description="Helical" evidence="8">
    <location>
        <begin position="330"/>
        <end position="350"/>
    </location>
</feature>
<keyword evidence="2" id="KW-0813">Transport</keyword>
<feature type="transmembrane region" description="Helical" evidence="8">
    <location>
        <begin position="362"/>
        <end position="380"/>
    </location>
</feature>
<evidence type="ECO:0000256" key="4">
    <source>
        <dbReference type="ARBA" id="ARBA00022692"/>
    </source>
</evidence>
<dbReference type="PANTHER" id="PTHR32507">
    <property type="entry name" value="NA(+)/H(+) ANTIPORTER 1"/>
    <property type="match status" value="1"/>
</dbReference>
<name>A0ABQ3M6Q5_9PSEU</name>
<protein>
    <submittedName>
        <fullName evidence="10">Sodium:proton antiporter</fullName>
    </submittedName>
</protein>
<dbReference type="Pfam" id="PF00999">
    <property type="entry name" value="Na_H_Exchanger"/>
    <property type="match status" value="1"/>
</dbReference>
<evidence type="ECO:0000256" key="1">
    <source>
        <dbReference type="ARBA" id="ARBA00004651"/>
    </source>
</evidence>
<organism evidence="10 11">
    <name type="scientific">Amycolatopsis oliviviridis</name>
    <dbReference type="NCBI Taxonomy" id="1471590"/>
    <lineage>
        <taxon>Bacteria</taxon>
        <taxon>Bacillati</taxon>
        <taxon>Actinomycetota</taxon>
        <taxon>Actinomycetes</taxon>
        <taxon>Pseudonocardiales</taxon>
        <taxon>Pseudonocardiaceae</taxon>
        <taxon>Amycolatopsis</taxon>
    </lineage>
</organism>
<evidence type="ECO:0000256" key="5">
    <source>
        <dbReference type="ARBA" id="ARBA00022989"/>
    </source>
</evidence>
<dbReference type="PANTHER" id="PTHR32507:SF8">
    <property type="entry name" value="CNH1P"/>
    <property type="match status" value="1"/>
</dbReference>
<reference evidence="11" key="1">
    <citation type="journal article" date="2019" name="Int. J. Syst. Evol. Microbiol.">
        <title>The Global Catalogue of Microorganisms (GCM) 10K type strain sequencing project: providing services to taxonomists for standard genome sequencing and annotation.</title>
        <authorList>
            <consortium name="The Broad Institute Genomics Platform"/>
            <consortium name="The Broad Institute Genome Sequencing Center for Infectious Disease"/>
            <person name="Wu L."/>
            <person name="Ma J."/>
        </authorList>
    </citation>
    <scope>NUCLEOTIDE SEQUENCE [LARGE SCALE GENOMIC DNA]</scope>
    <source>
        <strain evidence="11">CGMCC 4.7683</strain>
    </source>
</reference>
<evidence type="ECO:0000256" key="6">
    <source>
        <dbReference type="ARBA" id="ARBA00023065"/>
    </source>
</evidence>
<evidence type="ECO:0000313" key="11">
    <source>
        <dbReference type="Proteomes" id="UP000635387"/>
    </source>
</evidence>
<comment type="subcellular location">
    <subcellularLocation>
        <location evidence="1">Cell membrane</location>
        <topology evidence="1">Multi-pass membrane protein</topology>
    </subcellularLocation>
</comment>
<keyword evidence="3" id="KW-0050">Antiport</keyword>
<dbReference type="EMBL" id="BNAY01000010">
    <property type="protein sequence ID" value="GHH32909.1"/>
    <property type="molecule type" value="Genomic_DNA"/>
</dbReference>
<gene>
    <name evidence="10" type="ORF">GCM10017790_70740</name>
</gene>
<keyword evidence="7 8" id="KW-0472">Membrane</keyword>
<feature type="transmembrane region" description="Helical" evidence="8">
    <location>
        <begin position="254"/>
        <end position="281"/>
    </location>
</feature>
<evidence type="ECO:0000313" key="10">
    <source>
        <dbReference type="EMBL" id="GHH32909.1"/>
    </source>
</evidence>
<evidence type="ECO:0000259" key="9">
    <source>
        <dbReference type="Pfam" id="PF00999"/>
    </source>
</evidence>
<evidence type="ECO:0000256" key="7">
    <source>
        <dbReference type="ARBA" id="ARBA00023136"/>
    </source>
</evidence>
<feature type="transmembrane region" description="Helical" evidence="8">
    <location>
        <begin position="40"/>
        <end position="58"/>
    </location>
</feature>
<feature type="transmembrane region" description="Helical" evidence="8">
    <location>
        <begin position="14"/>
        <end position="33"/>
    </location>
</feature>
<feature type="transmembrane region" description="Helical" evidence="8">
    <location>
        <begin position="392"/>
        <end position="410"/>
    </location>
</feature>
<accession>A0ABQ3M6Q5</accession>
<feature type="transmembrane region" description="Helical" evidence="8">
    <location>
        <begin position="301"/>
        <end position="318"/>
    </location>
</feature>
<evidence type="ECO:0000256" key="8">
    <source>
        <dbReference type="SAM" id="Phobius"/>
    </source>
</evidence>
<keyword evidence="4 8" id="KW-0812">Transmembrane</keyword>
<evidence type="ECO:0000256" key="3">
    <source>
        <dbReference type="ARBA" id="ARBA00022449"/>
    </source>
</evidence>
<feature type="transmembrane region" description="Helical" evidence="8">
    <location>
        <begin position="184"/>
        <end position="208"/>
    </location>
</feature>